<dbReference type="SUPFAM" id="SSF53448">
    <property type="entry name" value="Nucleotide-diphospho-sugar transferases"/>
    <property type="match status" value="2"/>
</dbReference>
<evidence type="ECO:0000313" key="3">
    <source>
        <dbReference type="EMBL" id="SHK59004.1"/>
    </source>
</evidence>
<evidence type="ECO:0000259" key="2">
    <source>
        <dbReference type="Pfam" id="PF00535"/>
    </source>
</evidence>
<reference evidence="4" key="1">
    <citation type="submission" date="2016-11" db="EMBL/GenBank/DDBJ databases">
        <authorList>
            <person name="Varghese N."/>
            <person name="Submissions S."/>
        </authorList>
    </citation>
    <scope>NUCLEOTIDE SEQUENCE [LARGE SCALE GENOMIC DNA]</scope>
    <source>
        <strain evidence="4">DSM 10349</strain>
    </source>
</reference>
<dbReference type="Pfam" id="PF00535">
    <property type="entry name" value="Glycos_transf_2"/>
    <property type="match status" value="1"/>
</dbReference>
<dbReference type="STRING" id="1121421.SAMN02745123_02421"/>
<dbReference type="Gene3D" id="3.90.550.10">
    <property type="entry name" value="Spore Coat Polysaccharide Biosynthesis Protein SpsA, Chain A"/>
    <property type="match status" value="2"/>
</dbReference>
<dbReference type="InterPro" id="IPR029044">
    <property type="entry name" value="Nucleotide-diphossugar_trans"/>
</dbReference>
<feature type="region of interest" description="Disordered" evidence="1">
    <location>
        <begin position="264"/>
        <end position="283"/>
    </location>
</feature>
<dbReference type="InterPro" id="IPR001173">
    <property type="entry name" value="Glyco_trans_2-like"/>
</dbReference>
<dbReference type="CDD" id="cd00761">
    <property type="entry name" value="Glyco_tranf_GTA_type"/>
    <property type="match status" value="1"/>
</dbReference>
<dbReference type="RefSeq" id="WP_072914658.1">
    <property type="nucleotide sequence ID" value="NZ_FRAR01000017.1"/>
</dbReference>
<dbReference type="PANTHER" id="PTHR43630:SF2">
    <property type="entry name" value="GLYCOSYLTRANSFERASE"/>
    <property type="match status" value="1"/>
</dbReference>
<dbReference type="EMBL" id="FRAR01000017">
    <property type="protein sequence ID" value="SHK59004.1"/>
    <property type="molecule type" value="Genomic_DNA"/>
</dbReference>
<keyword evidence="4" id="KW-1185">Reference proteome</keyword>
<keyword evidence="3" id="KW-0808">Transferase</keyword>
<dbReference type="AlphaFoldDB" id="A0A1M6TPY4"/>
<dbReference type="PANTHER" id="PTHR43630">
    <property type="entry name" value="POLY-BETA-1,6-N-ACETYL-D-GLUCOSAMINE SYNTHASE"/>
    <property type="match status" value="1"/>
</dbReference>
<proteinExistence type="predicted"/>
<name>A0A1M6TPY4_9FIRM</name>
<feature type="domain" description="Glycosyltransferase 2-like" evidence="2">
    <location>
        <begin position="294"/>
        <end position="417"/>
    </location>
</feature>
<sequence>MKTRVLLASPIKQKKNILKEFLSSLEKLHQSGLVLDYVFIDDNNDHNLLERFSNNKKNVRIIRKNTLNSYTCDEKTHQWREELIWKVAAFKNSFIAMALQEDYDYLFLVDSDLYLHPKTIKHLISLQKDIVSEVFWTRWEPDLPPLPQVWVADQYQLYDAPRCQKLREEEINQRATEFIAMLSKPGTYKVGGLGACTLVSKQALLRGVSFSEIYNLGFWGEDRHFCIRAAALGFELFADTHYPPFHIYRESELPQLKEYKKNMNLGHSKDGKKTDRPGSKKGKGNKITLAMLVRNESDRYLEKVLQQAKQFVDNVVILDDASEDNTVEVCKKALEGIPLTIVANSNPSFTNEIILRKQLWQMAVTTSPDWILILDADEIFEENAPEVLKKLAQSKDVSYYSFRLYDMWSETHYREDQYWCAHQQFRPFMVRYLPDFHYLWQETPLHCGRFPVNIAELKGENHPLRIKHLGWLKPADRLKKYYRYKELDPQRIYGIAQQYDSILDPRPNLLPWLENSNK</sequence>
<accession>A0A1M6TPY4</accession>
<feature type="compositionally biased region" description="Basic and acidic residues" evidence="1">
    <location>
        <begin position="264"/>
        <end position="278"/>
    </location>
</feature>
<dbReference type="GO" id="GO:0016740">
    <property type="term" value="F:transferase activity"/>
    <property type="evidence" value="ECO:0007669"/>
    <property type="project" value="UniProtKB-KW"/>
</dbReference>
<protein>
    <submittedName>
        <fullName evidence="3">Glycosyl transferase family 2</fullName>
    </submittedName>
</protein>
<gene>
    <name evidence="3" type="ORF">SAMN02745123_02421</name>
</gene>
<dbReference type="Proteomes" id="UP000183997">
    <property type="component" value="Unassembled WGS sequence"/>
</dbReference>
<evidence type="ECO:0000313" key="4">
    <source>
        <dbReference type="Proteomes" id="UP000183997"/>
    </source>
</evidence>
<organism evidence="3 4">
    <name type="scientific">Desulforamulus aeronauticus DSM 10349</name>
    <dbReference type="NCBI Taxonomy" id="1121421"/>
    <lineage>
        <taxon>Bacteria</taxon>
        <taxon>Bacillati</taxon>
        <taxon>Bacillota</taxon>
        <taxon>Clostridia</taxon>
        <taxon>Eubacteriales</taxon>
        <taxon>Peptococcaceae</taxon>
        <taxon>Desulforamulus</taxon>
    </lineage>
</organism>
<dbReference type="OrthoDB" id="183314at2"/>
<evidence type="ECO:0000256" key="1">
    <source>
        <dbReference type="SAM" id="MobiDB-lite"/>
    </source>
</evidence>